<dbReference type="GO" id="GO:0005509">
    <property type="term" value="F:calcium ion binding"/>
    <property type="evidence" value="ECO:0007669"/>
    <property type="project" value="InterPro"/>
</dbReference>
<evidence type="ECO:0000259" key="3">
    <source>
        <dbReference type="PROSITE" id="PS50222"/>
    </source>
</evidence>
<keyword evidence="1" id="KW-0106">Calcium</keyword>
<dbReference type="PROSITE" id="PS00018">
    <property type="entry name" value="EF_HAND_1"/>
    <property type="match status" value="1"/>
</dbReference>
<feature type="transmembrane region" description="Helical" evidence="2">
    <location>
        <begin position="139"/>
        <end position="159"/>
    </location>
</feature>
<feature type="domain" description="EF-hand" evidence="3">
    <location>
        <begin position="241"/>
        <end position="276"/>
    </location>
</feature>
<reference evidence="4 5" key="1">
    <citation type="journal article" date="2013" name="Curr. Biol.">
        <title>The Genome of the Foraminiferan Reticulomyxa filosa.</title>
        <authorList>
            <person name="Glockner G."/>
            <person name="Hulsmann N."/>
            <person name="Schleicher M."/>
            <person name="Noegel A.A."/>
            <person name="Eichinger L."/>
            <person name="Gallinger C."/>
            <person name="Pawlowski J."/>
            <person name="Sierra R."/>
            <person name="Euteneuer U."/>
            <person name="Pillet L."/>
            <person name="Moustafa A."/>
            <person name="Platzer M."/>
            <person name="Groth M."/>
            <person name="Szafranski K."/>
            <person name="Schliwa M."/>
        </authorList>
    </citation>
    <scope>NUCLEOTIDE SEQUENCE [LARGE SCALE GENOMIC DNA]</scope>
</reference>
<comment type="caution">
    <text evidence="4">The sequence shown here is derived from an EMBL/GenBank/DDBJ whole genome shotgun (WGS) entry which is preliminary data.</text>
</comment>
<feature type="transmembrane region" description="Helical" evidence="2">
    <location>
        <begin position="180"/>
        <end position="201"/>
    </location>
</feature>
<evidence type="ECO:0000256" key="1">
    <source>
        <dbReference type="ARBA" id="ARBA00022837"/>
    </source>
</evidence>
<dbReference type="InterPro" id="IPR002048">
    <property type="entry name" value="EF_hand_dom"/>
</dbReference>
<keyword evidence="2" id="KW-0812">Transmembrane</keyword>
<feature type="non-terminal residue" evidence="4">
    <location>
        <position position="1"/>
    </location>
</feature>
<dbReference type="Gene3D" id="1.10.238.10">
    <property type="entry name" value="EF-hand"/>
    <property type="match status" value="1"/>
</dbReference>
<protein>
    <recommendedName>
        <fullName evidence="3">EF-hand domain-containing protein</fullName>
    </recommendedName>
</protein>
<feature type="transmembrane region" description="Helical" evidence="2">
    <location>
        <begin position="113"/>
        <end position="133"/>
    </location>
</feature>
<sequence>LDFLESLLFKHVKKKKKRRENLFDDFWAKYNELKKVKPLEVLRIPSKVRGFLDVLPHFPEYQQDQIIRGVLSKNGLLSNPEYISPHYIAKIFVYYEFWNYFKWFTRNLRSFRAWMFLFLFILSVTVFIYIPIAFYQANIWRALMLEVLLPFTFLGWVMWADTPFTVRVIRRQIEEESASLGTVFGRGLYNALLLFFCLNNVFVSDIVLVIAALLILFWTFIMYAVVERLRLPSKYVRIATGHPNKLREKFVKCDQDGDGILNMKELRAFFESYRQEINLWQLEILLLQYDIHGDGGIRFDGLTIWLQKIPLDADTRVQALNNVSNYISPSVNDSVLQQNKQLTAQGVVFSYVFFLLFFFFALNTRMKSHLVWIVISLLLKGKKHLLYVCLCLLFFPQIDWAFEFFSHCLKQKPHCPVQIKRFSLLRLVDFIIQNLYNFRVAVVHNVDKNKLMVISSHLDL</sequence>
<name>X6LTT3_RETFI</name>
<accession>X6LTT3</accession>
<feature type="transmembrane region" description="Helical" evidence="2">
    <location>
        <begin position="384"/>
        <end position="402"/>
    </location>
</feature>
<evidence type="ECO:0000313" key="4">
    <source>
        <dbReference type="EMBL" id="ETO05049.1"/>
    </source>
</evidence>
<keyword evidence="2" id="KW-0472">Membrane</keyword>
<feature type="transmembrane region" description="Helical" evidence="2">
    <location>
        <begin position="207"/>
        <end position="226"/>
    </location>
</feature>
<evidence type="ECO:0000256" key="2">
    <source>
        <dbReference type="SAM" id="Phobius"/>
    </source>
</evidence>
<evidence type="ECO:0000313" key="5">
    <source>
        <dbReference type="Proteomes" id="UP000023152"/>
    </source>
</evidence>
<dbReference type="Proteomes" id="UP000023152">
    <property type="component" value="Unassembled WGS sequence"/>
</dbReference>
<dbReference type="InterPro" id="IPR018247">
    <property type="entry name" value="EF_Hand_1_Ca_BS"/>
</dbReference>
<proteinExistence type="predicted"/>
<dbReference type="EMBL" id="ASPP01028604">
    <property type="protein sequence ID" value="ETO05049.1"/>
    <property type="molecule type" value="Genomic_DNA"/>
</dbReference>
<organism evidence="4 5">
    <name type="scientific">Reticulomyxa filosa</name>
    <dbReference type="NCBI Taxonomy" id="46433"/>
    <lineage>
        <taxon>Eukaryota</taxon>
        <taxon>Sar</taxon>
        <taxon>Rhizaria</taxon>
        <taxon>Retaria</taxon>
        <taxon>Foraminifera</taxon>
        <taxon>Monothalamids</taxon>
        <taxon>Reticulomyxidae</taxon>
        <taxon>Reticulomyxa</taxon>
    </lineage>
</organism>
<dbReference type="SUPFAM" id="SSF47473">
    <property type="entry name" value="EF-hand"/>
    <property type="match status" value="1"/>
</dbReference>
<dbReference type="PROSITE" id="PS50222">
    <property type="entry name" value="EF_HAND_2"/>
    <property type="match status" value="1"/>
</dbReference>
<gene>
    <name evidence="4" type="ORF">RFI_32348</name>
</gene>
<keyword evidence="2" id="KW-1133">Transmembrane helix</keyword>
<feature type="transmembrane region" description="Helical" evidence="2">
    <location>
        <begin position="346"/>
        <end position="364"/>
    </location>
</feature>
<dbReference type="AlphaFoldDB" id="X6LTT3"/>
<keyword evidence="5" id="KW-1185">Reference proteome</keyword>
<dbReference type="InterPro" id="IPR011992">
    <property type="entry name" value="EF-hand-dom_pair"/>
</dbReference>